<name>A0A0A2C862_PROMR</name>
<dbReference type="InterPro" id="IPR014123">
    <property type="entry name" value="Superoxide_dismutase_Ni-type"/>
</dbReference>
<dbReference type="NCBIfam" id="TIGR02753">
    <property type="entry name" value="sodN"/>
    <property type="match status" value="1"/>
</dbReference>
<dbReference type="AlphaFoldDB" id="A0A0A2C862"/>
<sequence length="191" mass="21423">MLSETLTSIFNKLPAKSVHAHCDGPCGVYDPASARVAAEAVLSMTKKLIALAPAGNDQASISAYNNTFSRFVAIKEEESQKAKKELLILWTDYFKPEHLATYPDLHDTFWKAAKLCSACKVNIDQTKAEELLAAVQKIHSMFWSSKGRSDSWVTASGQKSFPQARLIYFIYFNNRLPTTFTCCRYFYGKNS</sequence>
<keyword evidence="1" id="KW-0560">Oxidoreductase</keyword>
<dbReference type="Gene3D" id="1.20.120.400">
    <property type="entry name" value="Nickel-containing superoxide dismutase"/>
    <property type="match status" value="1"/>
</dbReference>
<dbReference type="Pfam" id="PF09055">
    <property type="entry name" value="Sod_Ni"/>
    <property type="match status" value="1"/>
</dbReference>
<dbReference type="EMBL" id="JNAX01000010">
    <property type="protein sequence ID" value="KGG20839.1"/>
    <property type="molecule type" value="Genomic_DNA"/>
</dbReference>
<dbReference type="SUPFAM" id="SSF109770">
    <property type="entry name" value="Nickel-containing superoxide dismutase, NiSOD"/>
    <property type="match status" value="1"/>
</dbReference>
<evidence type="ECO:0000313" key="2">
    <source>
        <dbReference type="Proteomes" id="UP000030392"/>
    </source>
</evidence>
<evidence type="ECO:0000313" key="1">
    <source>
        <dbReference type="EMBL" id="KGG20839.1"/>
    </source>
</evidence>
<reference evidence="2" key="1">
    <citation type="journal article" date="2014" name="Sci. Data">
        <title>Genomes of diverse isolates of the marine cyanobacterium Prochlorococcus.</title>
        <authorList>
            <person name="Biller S."/>
            <person name="Berube P."/>
            <person name="Thompson J."/>
            <person name="Kelly L."/>
            <person name="Roggensack S."/>
            <person name="Awad L."/>
            <person name="Roache-Johnson K."/>
            <person name="Ding H."/>
            <person name="Giovannoni S.J."/>
            <person name="Moore L.R."/>
            <person name="Chisholm S.W."/>
        </authorList>
    </citation>
    <scope>NUCLEOTIDE SEQUENCE [LARGE SCALE GENOMIC DNA]</scope>
    <source>
        <strain evidence="2">PAC1</strain>
    </source>
</reference>
<dbReference type="Proteomes" id="UP000030392">
    <property type="component" value="Unassembled WGS sequence"/>
</dbReference>
<proteinExistence type="predicted"/>
<protein>
    <submittedName>
        <fullName evidence="1">Nickel-dependent superoxide dismutase</fullName>
        <ecNumber evidence="1">1.15.1.1</ecNumber>
    </submittedName>
</protein>
<dbReference type="GO" id="GO:0016151">
    <property type="term" value="F:nickel cation binding"/>
    <property type="evidence" value="ECO:0007669"/>
    <property type="project" value="InterPro"/>
</dbReference>
<dbReference type="EC" id="1.15.1.1" evidence="1"/>
<gene>
    <name evidence="1" type="ORF">EV03_0775</name>
</gene>
<accession>A0A0A2C862</accession>
<dbReference type="GO" id="GO:0004784">
    <property type="term" value="F:superoxide dismutase activity"/>
    <property type="evidence" value="ECO:0007669"/>
    <property type="project" value="UniProtKB-EC"/>
</dbReference>
<dbReference type="InterPro" id="IPR036502">
    <property type="entry name" value="NiSOD_sf"/>
</dbReference>
<comment type="caution">
    <text evidence="1">The sequence shown here is derived from an EMBL/GenBank/DDBJ whole genome shotgun (WGS) entry which is preliminary data.</text>
</comment>
<organism evidence="1 2">
    <name type="scientific">Prochlorococcus marinus str. PAC1</name>
    <dbReference type="NCBI Taxonomy" id="59924"/>
    <lineage>
        <taxon>Bacteria</taxon>
        <taxon>Bacillati</taxon>
        <taxon>Cyanobacteriota</taxon>
        <taxon>Cyanophyceae</taxon>
        <taxon>Synechococcales</taxon>
        <taxon>Prochlorococcaceae</taxon>
        <taxon>Prochlorococcus</taxon>
    </lineage>
</organism>